<keyword evidence="5 10" id="KW-0472">Membrane</keyword>
<feature type="transmembrane region" description="Helical" evidence="10">
    <location>
        <begin position="115"/>
        <end position="138"/>
    </location>
</feature>
<evidence type="ECO:0000256" key="1">
    <source>
        <dbReference type="ARBA" id="ARBA00004651"/>
    </source>
</evidence>
<evidence type="ECO:0000256" key="3">
    <source>
        <dbReference type="ARBA" id="ARBA00022692"/>
    </source>
</evidence>
<name>A0A6G7XB91_9MICO</name>
<keyword evidence="10" id="KW-0813">Transport</keyword>
<evidence type="ECO:0000256" key="10">
    <source>
        <dbReference type="HAMAP-Rule" id="MF_00454"/>
    </source>
</evidence>
<dbReference type="PANTHER" id="PTHR28259:SF1">
    <property type="entry name" value="FLUORIDE EXPORT PROTEIN 1-RELATED"/>
    <property type="match status" value="1"/>
</dbReference>
<dbReference type="InterPro" id="IPR003691">
    <property type="entry name" value="FluC"/>
</dbReference>
<dbReference type="GO" id="GO:0005886">
    <property type="term" value="C:plasma membrane"/>
    <property type="evidence" value="ECO:0007669"/>
    <property type="project" value="UniProtKB-SubCell"/>
</dbReference>
<evidence type="ECO:0000313" key="11">
    <source>
        <dbReference type="EMBL" id="QIK61825.1"/>
    </source>
</evidence>
<comment type="subcellular location">
    <subcellularLocation>
        <location evidence="1 10">Cell membrane</location>
        <topology evidence="1 10">Multi-pass membrane protein</topology>
    </subcellularLocation>
</comment>
<accession>A0A6G7XB91</accession>
<reference evidence="11 12" key="1">
    <citation type="submission" date="2020-03" db="EMBL/GenBank/DDBJ databases">
        <title>Leucobacter sp. nov., isolated from beetles.</title>
        <authorList>
            <person name="Hyun D.-W."/>
            <person name="Bae J.-W."/>
        </authorList>
    </citation>
    <scope>NUCLEOTIDE SEQUENCE [LARGE SCALE GENOMIC DNA]</scope>
    <source>
        <strain evidence="11 12">HDW9C</strain>
    </source>
</reference>
<comment type="activity regulation">
    <text evidence="10">Na(+) is not transported, but it plays an essential structural role and its presence is essential for fluoride channel function.</text>
</comment>
<evidence type="ECO:0000256" key="8">
    <source>
        <dbReference type="ARBA" id="ARBA00035585"/>
    </source>
</evidence>
<evidence type="ECO:0000256" key="5">
    <source>
        <dbReference type="ARBA" id="ARBA00023136"/>
    </source>
</evidence>
<keyword evidence="10" id="KW-0479">Metal-binding</keyword>
<dbReference type="GO" id="GO:0062054">
    <property type="term" value="F:fluoride channel activity"/>
    <property type="evidence" value="ECO:0007669"/>
    <property type="project" value="UniProtKB-UniRule"/>
</dbReference>
<dbReference type="PANTHER" id="PTHR28259">
    <property type="entry name" value="FLUORIDE EXPORT PROTEIN 1-RELATED"/>
    <property type="match status" value="1"/>
</dbReference>
<feature type="transmembrane region" description="Helical" evidence="10">
    <location>
        <begin position="81"/>
        <end position="103"/>
    </location>
</feature>
<keyword evidence="12" id="KW-1185">Reference proteome</keyword>
<evidence type="ECO:0000256" key="2">
    <source>
        <dbReference type="ARBA" id="ARBA00022475"/>
    </source>
</evidence>
<dbReference type="EMBL" id="CP049863">
    <property type="protein sequence ID" value="QIK61825.1"/>
    <property type="molecule type" value="Genomic_DNA"/>
</dbReference>
<dbReference type="AlphaFoldDB" id="A0A6G7XB91"/>
<comment type="similarity">
    <text evidence="7 10">Belongs to the fluoride channel Fluc/FEX (TC 1.A.43) family.</text>
</comment>
<keyword evidence="2 10" id="KW-1003">Cell membrane</keyword>
<dbReference type="KEGG" id="lvi:G7068_00300"/>
<dbReference type="Pfam" id="PF02537">
    <property type="entry name" value="CRCB"/>
    <property type="match status" value="1"/>
</dbReference>
<keyword evidence="10" id="KW-0915">Sodium</keyword>
<keyword evidence="10" id="KW-0406">Ion transport</keyword>
<evidence type="ECO:0000313" key="12">
    <source>
        <dbReference type="Proteomes" id="UP000502677"/>
    </source>
</evidence>
<gene>
    <name evidence="10" type="primary">fluC</name>
    <name evidence="10" type="synonym">crcB</name>
    <name evidence="11" type="ORF">G7068_00300</name>
</gene>
<feature type="binding site" evidence="10">
    <location>
        <position position="127"/>
    </location>
    <ligand>
        <name>Na(+)</name>
        <dbReference type="ChEBI" id="CHEBI:29101"/>
        <note>structural</note>
    </ligand>
</feature>
<feature type="transmembrane region" description="Helical" evidence="10">
    <location>
        <begin position="52"/>
        <end position="69"/>
    </location>
</feature>
<evidence type="ECO:0000256" key="9">
    <source>
        <dbReference type="ARBA" id="ARBA00049940"/>
    </source>
</evidence>
<keyword evidence="3 10" id="KW-0812">Transmembrane</keyword>
<dbReference type="Proteomes" id="UP000502677">
    <property type="component" value="Chromosome"/>
</dbReference>
<evidence type="ECO:0000256" key="6">
    <source>
        <dbReference type="ARBA" id="ARBA00023303"/>
    </source>
</evidence>
<comment type="function">
    <text evidence="9 10">Fluoride-specific ion channel. Important for reducing fluoride concentration in the cell, thus reducing its toxicity.</text>
</comment>
<keyword evidence="4 10" id="KW-1133">Transmembrane helix</keyword>
<dbReference type="HAMAP" id="MF_00454">
    <property type="entry name" value="FluC"/>
    <property type="match status" value="1"/>
</dbReference>
<feature type="binding site" evidence="10">
    <location>
        <position position="124"/>
    </location>
    <ligand>
        <name>Na(+)</name>
        <dbReference type="ChEBI" id="CHEBI:29101"/>
        <note>structural</note>
    </ligand>
</feature>
<evidence type="ECO:0000256" key="4">
    <source>
        <dbReference type="ARBA" id="ARBA00022989"/>
    </source>
</evidence>
<evidence type="ECO:0000256" key="7">
    <source>
        <dbReference type="ARBA" id="ARBA00035120"/>
    </source>
</evidence>
<dbReference type="GO" id="GO:0140114">
    <property type="term" value="P:cellular detoxification of fluoride"/>
    <property type="evidence" value="ECO:0007669"/>
    <property type="project" value="UniProtKB-UniRule"/>
</dbReference>
<feature type="transmembrane region" description="Helical" evidence="10">
    <location>
        <begin position="150"/>
        <end position="170"/>
    </location>
</feature>
<dbReference type="GO" id="GO:0046872">
    <property type="term" value="F:metal ion binding"/>
    <property type="evidence" value="ECO:0007669"/>
    <property type="project" value="UniProtKB-KW"/>
</dbReference>
<feature type="transmembrane region" description="Helical" evidence="10">
    <location>
        <begin position="6"/>
        <end position="31"/>
    </location>
</feature>
<comment type="catalytic activity">
    <reaction evidence="8">
        <text>fluoride(in) = fluoride(out)</text>
        <dbReference type="Rhea" id="RHEA:76159"/>
        <dbReference type="ChEBI" id="CHEBI:17051"/>
    </reaction>
    <physiologicalReaction direction="left-to-right" evidence="8">
        <dbReference type="Rhea" id="RHEA:76160"/>
    </physiologicalReaction>
</comment>
<sequence>MCGRFACAVLCCAVLCCAVLCCAVLCCAPLICAPRERYDYQVRNTTAKLAELGLVALGGAVGTLARYLLNELIGEVDWLPLGVLIINLSGAFLLGALLEAVALRGPDTGARRKARLLLGTGVLGGYTTYSLLAADIAAMFDHGQMLAGTAYGLATLVFGGLASWFGILVAKSLRGRGRIDSNPSTGASS</sequence>
<organism evidence="11 12">
    <name type="scientific">Leucobacter viscericola</name>
    <dbReference type="NCBI Taxonomy" id="2714935"/>
    <lineage>
        <taxon>Bacteria</taxon>
        <taxon>Bacillati</taxon>
        <taxon>Actinomycetota</taxon>
        <taxon>Actinomycetes</taxon>
        <taxon>Micrococcales</taxon>
        <taxon>Microbacteriaceae</taxon>
        <taxon>Leucobacter</taxon>
    </lineage>
</organism>
<keyword evidence="6 10" id="KW-0407">Ion channel</keyword>
<protein>
    <recommendedName>
        <fullName evidence="10">Fluoride-specific ion channel FluC</fullName>
    </recommendedName>
</protein>
<proteinExistence type="inferred from homology"/>